<keyword evidence="2" id="KW-1185">Reference proteome</keyword>
<dbReference type="InterPro" id="IPR016187">
    <property type="entry name" value="CTDL_fold"/>
</dbReference>
<organism evidence="1 2">
    <name type="scientific">Sander lucioperca</name>
    <name type="common">Pike-perch</name>
    <name type="synonym">Perca lucioperca</name>
    <dbReference type="NCBI Taxonomy" id="283035"/>
    <lineage>
        <taxon>Eukaryota</taxon>
        <taxon>Metazoa</taxon>
        <taxon>Chordata</taxon>
        <taxon>Craniata</taxon>
        <taxon>Vertebrata</taxon>
        <taxon>Euteleostomi</taxon>
        <taxon>Actinopterygii</taxon>
        <taxon>Neopterygii</taxon>
        <taxon>Teleostei</taxon>
        <taxon>Neoteleostei</taxon>
        <taxon>Acanthomorphata</taxon>
        <taxon>Eupercaria</taxon>
        <taxon>Perciformes</taxon>
        <taxon>Percoidei</taxon>
        <taxon>Percidae</taxon>
        <taxon>Luciopercinae</taxon>
        <taxon>Sander</taxon>
    </lineage>
</organism>
<dbReference type="CDD" id="cd00037">
    <property type="entry name" value="CLECT"/>
    <property type="match status" value="1"/>
</dbReference>
<dbReference type="InterPro" id="IPR016186">
    <property type="entry name" value="C-type_lectin-like/link_sf"/>
</dbReference>
<proteinExistence type="predicted"/>
<dbReference type="Proteomes" id="UP000694568">
    <property type="component" value="Unplaced"/>
</dbReference>
<evidence type="ECO:0008006" key="3">
    <source>
        <dbReference type="Google" id="ProtNLM"/>
    </source>
</evidence>
<reference evidence="1" key="1">
    <citation type="submission" date="2025-08" db="UniProtKB">
        <authorList>
            <consortium name="Ensembl"/>
        </authorList>
    </citation>
    <scope>IDENTIFICATION</scope>
</reference>
<sequence>MSRHGRSPVIALKGIECMKHTRQQLPIHPLAIFPSWGVKTLCALALYINITMGMLLRTSVFLWISVGFLSLPEKSEACTGNYSLARCEFVFRNVCFEFVGGSKTWFQARGSCEKRGGELLKVMNSPIKMFLKNITREGNTGNFSWWLGEGSFLEALWLKVIQYFKEYTLEKCINTNTTKLSEI</sequence>
<evidence type="ECO:0000313" key="1">
    <source>
        <dbReference type="Ensembl" id="ENSSLUP00000016443.1"/>
    </source>
</evidence>
<evidence type="ECO:0000313" key="2">
    <source>
        <dbReference type="Proteomes" id="UP000694568"/>
    </source>
</evidence>
<name>A0A8C9XYF1_SANLU</name>
<dbReference type="AlphaFoldDB" id="A0A8C9XYF1"/>
<dbReference type="Gene3D" id="3.10.100.10">
    <property type="entry name" value="Mannose-Binding Protein A, subunit A"/>
    <property type="match status" value="1"/>
</dbReference>
<dbReference type="SUPFAM" id="SSF56436">
    <property type="entry name" value="C-type lectin-like"/>
    <property type="match status" value="1"/>
</dbReference>
<reference evidence="1" key="2">
    <citation type="submission" date="2025-09" db="UniProtKB">
        <authorList>
            <consortium name="Ensembl"/>
        </authorList>
    </citation>
    <scope>IDENTIFICATION</scope>
</reference>
<dbReference type="Ensembl" id="ENSSLUT00000016979.1">
    <property type="protein sequence ID" value="ENSSLUP00000016443.1"/>
    <property type="gene ID" value="ENSSLUG00000007710.1"/>
</dbReference>
<protein>
    <recommendedName>
        <fullName evidence="3">C-type lectin domain-containing protein</fullName>
    </recommendedName>
</protein>
<accession>A0A8C9XYF1</accession>
<dbReference type="GeneTree" id="ENSGT00940000178658"/>